<dbReference type="InterPro" id="IPR029058">
    <property type="entry name" value="AB_hydrolase_fold"/>
</dbReference>
<evidence type="ECO:0000313" key="2">
    <source>
        <dbReference type="EMBL" id="JAE28106.1"/>
    </source>
</evidence>
<dbReference type="Gene3D" id="3.40.50.1820">
    <property type="entry name" value="alpha/beta hydrolase"/>
    <property type="match status" value="1"/>
</dbReference>
<accession>A0A0A9GZW7</accession>
<dbReference type="InterPro" id="IPR050466">
    <property type="entry name" value="Carboxylest/Gibb_receptor"/>
</dbReference>
<dbReference type="PANTHER" id="PTHR23024">
    <property type="entry name" value="ARYLACETAMIDE DEACETYLASE"/>
    <property type="match status" value="1"/>
</dbReference>
<dbReference type="InterPro" id="IPR013094">
    <property type="entry name" value="AB_hydrolase_3"/>
</dbReference>
<name>A0A0A9GZW7_ARUDO</name>
<protein>
    <recommendedName>
        <fullName evidence="1">Alpha/beta hydrolase fold-3 domain-containing protein</fullName>
    </recommendedName>
</protein>
<feature type="domain" description="Alpha/beta hydrolase fold-3" evidence="1">
    <location>
        <begin position="2"/>
        <end position="127"/>
    </location>
</feature>
<proteinExistence type="predicted"/>
<reference evidence="2" key="1">
    <citation type="submission" date="2014-09" db="EMBL/GenBank/DDBJ databases">
        <authorList>
            <person name="Magalhaes I.L.F."/>
            <person name="Oliveira U."/>
            <person name="Santos F.R."/>
            <person name="Vidigal T.H.D.A."/>
            <person name="Brescovit A.D."/>
            <person name="Santos A.J."/>
        </authorList>
    </citation>
    <scope>NUCLEOTIDE SEQUENCE</scope>
    <source>
        <tissue evidence="2">Shoot tissue taken approximately 20 cm above the soil surface</tissue>
    </source>
</reference>
<dbReference type="Pfam" id="PF07859">
    <property type="entry name" value="Abhydrolase_3"/>
    <property type="match status" value="1"/>
</dbReference>
<dbReference type="AlphaFoldDB" id="A0A0A9GZW7"/>
<organism evidence="2">
    <name type="scientific">Arundo donax</name>
    <name type="common">Giant reed</name>
    <name type="synonym">Donax arundinaceus</name>
    <dbReference type="NCBI Taxonomy" id="35708"/>
    <lineage>
        <taxon>Eukaryota</taxon>
        <taxon>Viridiplantae</taxon>
        <taxon>Streptophyta</taxon>
        <taxon>Embryophyta</taxon>
        <taxon>Tracheophyta</taxon>
        <taxon>Spermatophyta</taxon>
        <taxon>Magnoliopsida</taxon>
        <taxon>Liliopsida</taxon>
        <taxon>Poales</taxon>
        <taxon>Poaceae</taxon>
        <taxon>PACMAD clade</taxon>
        <taxon>Arundinoideae</taxon>
        <taxon>Arundineae</taxon>
        <taxon>Arundo</taxon>
    </lineage>
</organism>
<evidence type="ECO:0000259" key="1">
    <source>
        <dbReference type="Pfam" id="PF07859"/>
    </source>
</evidence>
<dbReference type="EMBL" id="GBRH01169790">
    <property type="protein sequence ID" value="JAE28106.1"/>
    <property type="molecule type" value="Transcribed_RNA"/>
</dbReference>
<dbReference type="GO" id="GO:0016787">
    <property type="term" value="F:hydrolase activity"/>
    <property type="evidence" value="ECO:0007669"/>
    <property type="project" value="InterPro"/>
</dbReference>
<dbReference type="SUPFAM" id="SSF53474">
    <property type="entry name" value="alpha/beta-Hydrolases"/>
    <property type="match status" value="1"/>
</dbReference>
<sequence length="150" mass="16632">MAVRAGAEGGALDGGAAITGVLLIDPYFWGKRPVAGETTDPTRRRQYEATWSFICDGRYGIDDPLVDPLSMPVAEWRRLACSRVAVTVSGRDDFRPRDMAYVAALRDSGWEGEVEQYETPGEGHVYFLDRPKDPKSVKELAFVTGFLSRE</sequence>
<dbReference type="PANTHER" id="PTHR23024:SF418">
    <property type="entry name" value="OS09G0462100 PROTEIN"/>
    <property type="match status" value="1"/>
</dbReference>
<reference evidence="2" key="2">
    <citation type="journal article" date="2015" name="Data Brief">
        <title>Shoot transcriptome of the giant reed, Arundo donax.</title>
        <authorList>
            <person name="Barrero R.A."/>
            <person name="Guerrero F.D."/>
            <person name="Moolhuijzen P."/>
            <person name="Goolsby J.A."/>
            <person name="Tidwell J."/>
            <person name="Bellgard S.E."/>
            <person name="Bellgard M.I."/>
        </authorList>
    </citation>
    <scope>NUCLEOTIDE SEQUENCE</scope>
    <source>
        <tissue evidence="2">Shoot tissue taken approximately 20 cm above the soil surface</tissue>
    </source>
</reference>